<sequence length="743" mass="84288">MISSLSAGPPAIRLVWVRGIVKNMDSSSAPQPVVMTLPYGDFRDEDFSKAIAEYKQAKAVGSQGSHLEERLLEELFLRYPTVYIVSADERDSSKKHGGGPPYVVYVGETNDIRSRTRQHIELDPRTRTDWERLVRFMRNHQDRVCQYIIGDRHFNKSLTLDMENRLMGYMQSVDAVKLVMNRRTNAQDMYYTSDEFDSIFSKAWQILHEMEPDLFPEEKAILDSALFKASPFRKLTDEQRRAEEAVLHVLESVIIQNPGEGFHSMTESIGPVRIDDKAHTRVIVVQGMSGTGKTVLLSHLFYQICARYGIYGNLDGKDDNRSANARQRSYIIVNQAEQANVYNQMALKLGLQKKRGQCVVGAVQFINRFSKHTHRNGRSTGRAADPMNSVEAKADVVLVDEAHLLLTQGSQSYSGSNQLYDILRRAKVAIVVFDPEQVLRGSQFVDAQESRLLGLTGSEHDKTFPQPMLIREKSRDGQHVRKDIFQVSHVHLDQQMRIQADPATCAWLDRMTAKDGTIGQLHPDPWEHPYEIKVFDSPKALRKFIRQKDQEQRGEGSLGLCRLLATYDWPYSSQNHPDPQDPSHHWQVVLRQGDSGQWVWAEEGQDGDGEFAMPWNYELYEEKGNSAANHRIAWAELPFTIDEVGSIFTIQGFDLNYAGVIIGPSVTYRNGKVEFEPKLSCNTLATNRRSEQEMDPVDNLRHEFNVLLKRGVHGLGLFAVDPELRDRLAWAVGGFATSGPDPA</sequence>
<feature type="domain" description="AAA+ ATPase" evidence="1">
    <location>
        <begin position="279"/>
        <end position="485"/>
    </location>
</feature>
<reference evidence="2 3" key="1">
    <citation type="submission" date="2019-07" db="EMBL/GenBank/DDBJ databases">
        <title>Bifidobacterium asteroides genomes.</title>
        <authorList>
            <person name="Zheng H."/>
        </authorList>
    </citation>
    <scope>NUCLEOTIDE SEQUENCE [LARGE SCALE GENOMIC DNA]</scope>
    <source>
        <strain evidence="2 3">W8111</strain>
    </source>
</reference>
<dbReference type="SUPFAM" id="SSF52540">
    <property type="entry name" value="P-loop containing nucleoside triphosphate hydrolases"/>
    <property type="match status" value="1"/>
</dbReference>
<dbReference type="InterPro" id="IPR027417">
    <property type="entry name" value="P-loop_NTPase"/>
</dbReference>
<dbReference type="EMBL" id="VMHJ01000001">
    <property type="protein sequence ID" value="TSJ86824.1"/>
    <property type="molecule type" value="Genomic_DNA"/>
</dbReference>
<gene>
    <name evidence="2" type="ORF">FPK29_04000</name>
</gene>
<dbReference type="InterPro" id="IPR003593">
    <property type="entry name" value="AAA+_ATPase"/>
</dbReference>
<comment type="caution">
    <text evidence="2">The sequence shown here is derived from an EMBL/GenBank/DDBJ whole genome shotgun (WGS) entry which is preliminary data.</text>
</comment>
<dbReference type="InterPro" id="IPR035901">
    <property type="entry name" value="GIY-YIG_endonuc_sf"/>
</dbReference>
<organism evidence="2 3">
    <name type="scientific">Bifidobacterium asteroides</name>
    <dbReference type="NCBI Taxonomy" id="1684"/>
    <lineage>
        <taxon>Bacteria</taxon>
        <taxon>Bacillati</taxon>
        <taxon>Actinomycetota</taxon>
        <taxon>Actinomycetes</taxon>
        <taxon>Bifidobacteriales</taxon>
        <taxon>Bifidobacteriaceae</taxon>
        <taxon>Bifidobacterium</taxon>
    </lineage>
</organism>
<dbReference type="AlphaFoldDB" id="A0A556RD58"/>
<evidence type="ECO:0000313" key="3">
    <source>
        <dbReference type="Proteomes" id="UP000317536"/>
    </source>
</evidence>
<dbReference type="Pfam" id="PF09848">
    <property type="entry name" value="SLFN-g3_helicase"/>
    <property type="match status" value="1"/>
</dbReference>
<proteinExistence type="predicted"/>
<evidence type="ECO:0000259" key="1">
    <source>
        <dbReference type="SMART" id="SM00382"/>
    </source>
</evidence>
<dbReference type="Gene3D" id="3.40.50.300">
    <property type="entry name" value="P-loop containing nucleotide triphosphate hydrolases"/>
    <property type="match status" value="1"/>
</dbReference>
<dbReference type="SMART" id="SM00382">
    <property type="entry name" value="AAA"/>
    <property type="match status" value="1"/>
</dbReference>
<dbReference type="InterPro" id="IPR018647">
    <property type="entry name" value="SLFN_3-like_DNA/RNA_helicase"/>
</dbReference>
<evidence type="ECO:0000313" key="2">
    <source>
        <dbReference type="EMBL" id="TSJ86824.1"/>
    </source>
</evidence>
<dbReference type="CDD" id="cd10439">
    <property type="entry name" value="GIY-YIG_COG3410"/>
    <property type="match status" value="1"/>
</dbReference>
<protein>
    <submittedName>
        <fullName evidence="2">DUF2075 domain-containing protein</fullName>
    </submittedName>
</protein>
<accession>A0A556RD58</accession>
<dbReference type="SUPFAM" id="SSF82771">
    <property type="entry name" value="GIY-YIG endonuclease"/>
    <property type="match status" value="1"/>
</dbReference>
<dbReference type="Proteomes" id="UP000317536">
    <property type="component" value="Unassembled WGS sequence"/>
</dbReference>
<name>A0A556RD58_9BIFI</name>